<dbReference type="InterPro" id="IPR051202">
    <property type="entry name" value="Peptidase_C40"/>
</dbReference>
<evidence type="ECO:0000313" key="10">
    <source>
        <dbReference type="Proteomes" id="UP000014157"/>
    </source>
</evidence>
<dbReference type="InterPro" id="IPR006637">
    <property type="entry name" value="ChW"/>
</dbReference>
<keyword evidence="5" id="KW-0732">Signal</keyword>
<evidence type="ECO:0000313" key="9">
    <source>
        <dbReference type="Proteomes" id="UP000013781"/>
    </source>
</evidence>
<evidence type="ECO:0000256" key="3">
    <source>
        <dbReference type="ARBA" id="ARBA00022801"/>
    </source>
</evidence>
<accession>R2QRH0</accession>
<gene>
    <name evidence="8" type="ORF">I586_02003</name>
    <name evidence="7" type="ORF">UAY_01899</name>
</gene>
<sequence>MMKKYCYMVAASAVLFAAVGSATSTEATEVLSEESYQAAVESGFTAEQIQQIQEMPDFSLENIQEEPAARSAVAFSASQKTQIVTEAKRHLGKPYAWGGKGPHVFDCSGLTRYVFLQVTGKNIGDYTIPQEKSGEQISVAQAQPGDLYFWGAKGNTYHVAIAIGNGQYIHAPNEKEKVKINSTTYFKPSFAVRVIKNTTTTPDPNAKLVNYRTHLQDFGWGNYVQGSQTSGSVGKSKRLEGIQVKLDPSLSGTIQYKTHIQDIGWQGWKSNNGLSGTTGKKKRLEAIQIQLTGAVATKYDVHYRVHSQDYGWQAWTRNGQSAGTQGLSKRLEAIEIKLVPKNTPLATGGKPAFIKK</sequence>
<proteinExistence type="inferred from homology"/>
<dbReference type="EMBL" id="ASWB01000002">
    <property type="protein sequence ID" value="EOT72195.1"/>
    <property type="molecule type" value="Genomic_DNA"/>
</dbReference>
<dbReference type="GO" id="GO:0008234">
    <property type="term" value="F:cysteine-type peptidase activity"/>
    <property type="evidence" value="ECO:0007669"/>
    <property type="project" value="UniProtKB-KW"/>
</dbReference>
<dbReference type="PATRIC" id="fig|1158609.3.peg.1848"/>
<dbReference type="InterPro" id="IPR000064">
    <property type="entry name" value="NLP_P60_dom"/>
</dbReference>
<dbReference type="eggNOG" id="COG1404">
    <property type="taxonomic scope" value="Bacteria"/>
</dbReference>
<evidence type="ECO:0000256" key="4">
    <source>
        <dbReference type="ARBA" id="ARBA00022807"/>
    </source>
</evidence>
<dbReference type="SUPFAM" id="SSF54001">
    <property type="entry name" value="Cysteine proteinases"/>
    <property type="match status" value="1"/>
</dbReference>
<evidence type="ECO:0000313" key="7">
    <source>
        <dbReference type="EMBL" id="EOH99122.1"/>
    </source>
</evidence>
<evidence type="ECO:0000256" key="5">
    <source>
        <dbReference type="SAM" id="SignalP"/>
    </source>
</evidence>
<dbReference type="HOGENOM" id="CLU_777877_0_0_9"/>
<feature type="domain" description="NlpC/P60" evidence="6">
    <location>
        <begin position="77"/>
        <end position="201"/>
    </location>
</feature>
<feature type="chain" id="PRO_5004355149" description="NlpC/P60 domain-containing protein" evidence="5">
    <location>
        <begin position="28"/>
        <end position="356"/>
    </location>
</feature>
<dbReference type="AlphaFoldDB" id="R2QRH0"/>
<dbReference type="PROSITE" id="PS51935">
    <property type="entry name" value="NLPC_P60"/>
    <property type="match status" value="1"/>
</dbReference>
<dbReference type="InterPro" id="IPR038765">
    <property type="entry name" value="Papain-like_cys_pep_sf"/>
</dbReference>
<keyword evidence="4" id="KW-0788">Thiol protease</keyword>
<dbReference type="PANTHER" id="PTHR47053">
    <property type="entry name" value="MUREIN DD-ENDOPEPTIDASE MEPH-RELATED"/>
    <property type="match status" value="1"/>
</dbReference>
<dbReference type="Proteomes" id="UP000014157">
    <property type="component" value="Unassembled WGS sequence"/>
</dbReference>
<keyword evidence="2" id="KW-0645">Protease</keyword>
<dbReference type="Gene3D" id="3.90.1720.10">
    <property type="entry name" value="endopeptidase domain like (from Nostoc punctiforme)"/>
    <property type="match status" value="1"/>
</dbReference>
<organism evidence="7 9">
    <name type="scientific">Enterococcus moraviensis ATCC BAA-383</name>
    <dbReference type="NCBI Taxonomy" id="1158609"/>
    <lineage>
        <taxon>Bacteria</taxon>
        <taxon>Bacillati</taxon>
        <taxon>Bacillota</taxon>
        <taxon>Bacilli</taxon>
        <taxon>Lactobacillales</taxon>
        <taxon>Enterococcaceae</taxon>
        <taxon>Enterococcus</taxon>
    </lineage>
</organism>
<feature type="signal peptide" evidence="5">
    <location>
        <begin position="1"/>
        <end position="27"/>
    </location>
</feature>
<dbReference type="OrthoDB" id="2173042at2"/>
<dbReference type="STRING" id="155617.RV09_GL002589"/>
<keyword evidence="10" id="KW-1185">Reference proteome</keyword>
<reference evidence="7 9" key="1">
    <citation type="submission" date="2013-02" db="EMBL/GenBank/DDBJ databases">
        <title>The Genome Sequence of Enterococcus moraviensis BAA-383.</title>
        <authorList>
            <consortium name="The Broad Institute Genome Sequencing Platform"/>
            <consortium name="The Broad Institute Genome Sequencing Center for Infectious Disease"/>
            <person name="Earl A.M."/>
            <person name="Gilmore M.S."/>
            <person name="Lebreton F."/>
            <person name="Walker B."/>
            <person name="Young S.K."/>
            <person name="Zeng Q."/>
            <person name="Gargeya S."/>
            <person name="Fitzgerald M."/>
            <person name="Haas B."/>
            <person name="Abouelleil A."/>
            <person name="Alvarado L."/>
            <person name="Arachchi H.M."/>
            <person name="Berlin A.M."/>
            <person name="Chapman S.B."/>
            <person name="Dewar J."/>
            <person name="Goldberg J."/>
            <person name="Griggs A."/>
            <person name="Gujja S."/>
            <person name="Hansen M."/>
            <person name="Howarth C."/>
            <person name="Imamovic A."/>
            <person name="Larimer J."/>
            <person name="McCowan C."/>
            <person name="Murphy C."/>
            <person name="Neiman D."/>
            <person name="Pearson M."/>
            <person name="Priest M."/>
            <person name="Roberts A."/>
            <person name="Saif S."/>
            <person name="Shea T."/>
            <person name="Sisk P."/>
            <person name="Sykes S."/>
            <person name="Wortman J."/>
            <person name="Nusbaum C."/>
            <person name="Birren B."/>
        </authorList>
    </citation>
    <scope>NUCLEOTIDE SEQUENCE [LARGE SCALE GENOMIC DNA]</scope>
    <source>
        <strain evidence="7 9">ATCC BAA-383</strain>
    </source>
</reference>
<name>R2QRH0_9ENTE</name>
<reference evidence="8 10" key="2">
    <citation type="submission" date="2013-03" db="EMBL/GenBank/DDBJ databases">
        <title>The Genome Sequence of Enterococcus moraviensis BAA-383 (PacBio/Illumina hybrid assembly).</title>
        <authorList>
            <consortium name="The Broad Institute Genomics Platform"/>
            <consortium name="The Broad Institute Genome Sequencing Center for Infectious Disease"/>
            <person name="Earl A."/>
            <person name="Russ C."/>
            <person name="Gilmore M."/>
            <person name="Surin D."/>
            <person name="Walker B."/>
            <person name="Young S."/>
            <person name="Zeng Q."/>
            <person name="Gargeya S."/>
            <person name="Fitzgerald M."/>
            <person name="Haas B."/>
            <person name="Abouelleil A."/>
            <person name="Allen A.W."/>
            <person name="Alvarado L."/>
            <person name="Arachchi H.M."/>
            <person name="Berlin A.M."/>
            <person name="Chapman S.B."/>
            <person name="Gainer-Dewar J."/>
            <person name="Goldberg J."/>
            <person name="Griggs A."/>
            <person name="Gujja S."/>
            <person name="Hansen M."/>
            <person name="Howarth C."/>
            <person name="Imamovic A."/>
            <person name="Ireland A."/>
            <person name="Larimer J."/>
            <person name="McCowan C."/>
            <person name="Murphy C."/>
            <person name="Pearson M."/>
            <person name="Poon T.W."/>
            <person name="Priest M."/>
            <person name="Roberts A."/>
            <person name="Saif S."/>
            <person name="Shea T."/>
            <person name="Sisk P."/>
            <person name="Sykes S."/>
            <person name="Wortman J."/>
            <person name="Nusbaum C."/>
            <person name="Birren B."/>
        </authorList>
    </citation>
    <scope>NUCLEOTIDE SEQUENCE [LARGE SCALE GENOMIC DNA]</scope>
    <source>
        <strain evidence="8 10">ATCC BAA-383</strain>
    </source>
</reference>
<dbReference type="GO" id="GO:0006508">
    <property type="term" value="P:proteolysis"/>
    <property type="evidence" value="ECO:0007669"/>
    <property type="project" value="UniProtKB-KW"/>
</dbReference>
<evidence type="ECO:0000256" key="1">
    <source>
        <dbReference type="ARBA" id="ARBA00007074"/>
    </source>
</evidence>
<dbReference type="Pfam" id="PF07538">
    <property type="entry name" value="ChW"/>
    <property type="match status" value="3"/>
</dbReference>
<dbReference type="EMBL" id="AJAS01000015">
    <property type="protein sequence ID" value="EOH99122.1"/>
    <property type="molecule type" value="Genomic_DNA"/>
</dbReference>
<keyword evidence="3" id="KW-0378">Hydrolase</keyword>
<comment type="similarity">
    <text evidence="1">Belongs to the peptidase C40 family.</text>
</comment>
<dbReference type="PANTHER" id="PTHR47053:SF1">
    <property type="entry name" value="MUREIN DD-ENDOPEPTIDASE MEPH-RELATED"/>
    <property type="match status" value="1"/>
</dbReference>
<evidence type="ECO:0000313" key="8">
    <source>
        <dbReference type="EMBL" id="EOT72195.1"/>
    </source>
</evidence>
<comment type="caution">
    <text evidence="7">The sequence shown here is derived from an EMBL/GenBank/DDBJ whole genome shotgun (WGS) entry which is preliminary data.</text>
</comment>
<protein>
    <recommendedName>
        <fullName evidence="6">NlpC/P60 domain-containing protein</fullName>
    </recommendedName>
</protein>
<dbReference type="Pfam" id="PF00877">
    <property type="entry name" value="NLPC_P60"/>
    <property type="match status" value="1"/>
</dbReference>
<dbReference type="SMART" id="SM00728">
    <property type="entry name" value="ChW"/>
    <property type="match status" value="3"/>
</dbReference>
<dbReference type="eggNOG" id="COG0791">
    <property type="taxonomic scope" value="Bacteria"/>
</dbReference>
<dbReference type="Proteomes" id="UP000013781">
    <property type="component" value="Unassembled WGS sequence"/>
</dbReference>
<evidence type="ECO:0000259" key="6">
    <source>
        <dbReference type="PROSITE" id="PS51935"/>
    </source>
</evidence>
<evidence type="ECO:0000256" key="2">
    <source>
        <dbReference type="ARBA" id="ARBA00022670"/>
    </source>
</evidence>